<proteinExistence type="inferred from homology"/>
<feature type="signal peptide" evidence="3">
    <location>
        <begin position="1"/>
        <end position="33"/>
    </location>
</feature>
<dbReference type="EMBL" id="CAJVAP010000033">
    <property type="protein sequence ID" value="CAG7619516.1"/>
    <property type="molecule type" value="Genomic_DNA"/>
</dbReference>
<comment type="similarity">
    <text evidence="2">Belongs to the bacterial solute-binding protein 2 family.</text>
</comment>
<evidence type="ECO:0000256" key="1">
    <source>
        <dbReference type="ARBA" id="ARBA00004196"/>
    </source>
</evidence>
<dbReference type="PANTHER" id="PTHR30036">
    <property type="entry name" value="D-XYLOSE-BINDING PERIPLASMIC PROTEIN"/>
    <property type="match status" value="1"/>
</dbReference>
<gene>
    <name evidence="5" type="ORF">LEUCIP111803_02299</name>
</gene>
<dbReference type="GO" id="GO:0030246">
    <property type="term" value="F:carbohydrate binding"/>
    <property type="evidence" value="ECO:0007669"/>
    <property type="project" value="TreeGrafter"/>
</dbReference>
<feature type="domain" description="Periplasmic binding protein" evidence="4">
    <location>
        <begin position="103"/>
        <end position="350"/>
    </location>
</feature>
<keyword evidence="3" id="KW-0732">Signal</keyword>
<dbReference type="RefSeq" id="WP_218116228.1">
    <property type="nucleotide sequence ID" value="NZ_CAJVAP010000033.1"/>
</dbReference>
<dbReference type="InterPro" id="IPR050555">
    <property type="entry name" value="Bact_Solute-Bind_Prot2"/>
</dbReference>
<evidence type="ECO:0000313" key="6">
    <source>
        <dbReference type="Proteomes" id="UP000693892"/>
    </source>
</evidence>
<comment type="subcellular location">
    <subcellularLocation>
        <location evidence="1">Cell envelope</location>
    </subcellularLocation>
</comment>
<dbReference type="AlphaFoldDB" id="A0A916K0P1"/>
<dbReference type="Pfam" id="PF13407">
    <property type="entry name" value="Peripla_BP_4"/>
    <property type="match status" value="1"/>
</dbReference>
<evidence type="ECO:0000256" key="3">
    <source>
        <dbReference type="SAM" id="SignalP"/>
    </source>
</evidence>
<protein>
    <recommendedName>
        <fullName evidence="4">Periplasmic binding protein domain-containing protein</fullName>
    </recommendedName>
</protein>
<evidence type="ECO:0000259" key="4">
    <source>
        <dbReference type="Pfam" id="PF13407"/>
    </source>
</evidence>
<evidence type="ECO:0000256" key="2">
    <source>
        <dbReference type="ARBA" id="ARBA00007639"/>
    </source>
</evidence>
<dbReference type="InterPro" id="IPR025997">
    <property type="entry name" value="SBP_2_dom"/>
</dbReference>
<dbReference type="PANTHER" id="PTHR30036:SF7">
    <property type="entry name" value="ABC TRANSPORTER PERIPLASMIC-BINDING PROTEIN YPHF"/>
    <property type="match status" value="1"/>
</dbReference>
<accession>A0A916K0P1</accession>
<reference evidence="5" key="1">
    <citation type="submission" date="2021-06" db="EMBL/GenBank/DDBJ databases">
        <authorList>
            <person name="Criscuolo A."/>
        </authorList>
    </citation>
    <scope>NUCLEOTIDE SEQUENCE</scope>
    <source>
        <strain evidence="5">CIP111803</strain>
    </source>
</reference>
<dbReference type="PROSITE" id="PS51257">
    <property type="entry name" value="PROKAR_LIPOPROTEIN"/>
    <property type="match status" value="1"/>
</dbReference>
<dbReference type="Proteomes" id="UP000693892">
    <property type="component" value="Unassembled WGS sequence"/>
</dbReference>
<dbReference type="GO" id="GO:0030288">
    <property type="term" value="C:outer membrane-bounded periplasmic space"/>
    <property type="evidence" value="ECO:0007669"/>
    <property type="project" value="TreeGrafter"/>
</dbReference>
<feature type="chain" id="PRO_5039519765" description="Periplasmic binding protein domain-containing protein" evidence="3">
    <location>
        <begin position="34"/>
        <end position="403"/>
    </location>
</feature>
<organism evidence="5 6">
    <name type="scientific">Leucobacter soli</name>
    <dbReference type="NCBI Taxonomy" id="2812850"/>
    <lineage>
        <taxon>Bacteria</taxon>
        <taxon>Bacillati</taxon>
        <taxon>Actinomycetota</taxon>
        <taxon>Actinomycetes</taxon>
        <taxon>Micrococcales</taxon>
        <taxon>Microbacteriaceae</taxon>
        <taxon>Leucobacter</taxon>
    </lineage>
</organism>
<sequence>MNIRTRSAKMRIIGGVGAALATALMLSSCSAAADEATSDSGSTAASGDLTAFEAKVQEAVDTAAEMQTQLPPSEGPAAAKDKKIVIIPPAGASTEGGYRVSLAAQDAAKALGWDVTFINPEGDPAKMNAAVQQAIAIKADAIAIVSIDASVVQSSLEQAKAAGIKIVASVSANSEGEEGVFDSLVPSLQSGRDNGWALAAQSYLYTDGKLRDVQMMDSEFGYVVARQEGWQQFIKDCEAAGGDCKTLAVTNFLAADITTKLPTLTAQTLRSNSEFNVLWNGFDSGLTFSIQGAKQAGLANEGTFGVGYDGNTPNLDDIRNGGYQKATIGLSTMAVGYAMIDNANRLVQGEAPLSGEEQGIRNKLLTADNVPASGPWWGDQDIRPNYWKLWGVEPAEPAAAETL</sequence>
<keyword evidence="6" id="KW-1185">Reference proteome</keyword>
<evidence type="ECO:0000313" key="5">
    <source>
        <dbReference type="EMBL" id="CAG7619516.1"/>
    </source>
</evidence>
<comment type="caution">
    <text evidence="5">The sequence shown here is derived from an EMBL/GenBank/DDBJ whole genome shotgun (WGS) entry which is preliminary data.</text>
</comment>
<name>A0A916K0P1_9MICO</name>